<evidence type="ECO:0000313" key="2">
    <source>
        <dbReference type="EMBL" id="PQJ96752.1"/>
    </source>
</evidence>
<protein>
    <submittedName>
        <fullName evidence="3">DUF1640 domain-containing protein</fullName>
    </submittedName>
</protein>
<accession>A0A2S7XSP9</accession>
<gene>
    <name evidence="2" type="ORF">CXB77_06000</name>
    <name evidence="3" type="ORF">CXB77_06075</name>
</gene>
<dbReference type="Proteomes" id="UP000239936">
    <property type="component" value="Unassembled WGS sequence"/>
</dbReference>
<feature type="transmembrane region" description="Helical" evidence="1">
    <location>
        <begin position="57"/>
        <end position="76"/>
    </location>
</feature>
<dbReference type="Gene3D" id="1.20.5.340">
    <property type="match status" value="1"/>
</dbReference>
<comment type="caution">
    <text evidence="3">The sequence shown here is derived from an EMBL/GenBank/DDBJ whole genome shotgun (WGS) entry which is preliminary data.</text>
</comment>
<name>A0A2S7XSP9_9GAMM</name>
<dbReference type="AlphaFoldDB" id="A0A2S7XSP9"/>
<keyword evidence="4" id="KW-1185">Reference proteome</keyword>
<keyword evidence="1" id="KW-0472">Membrane</keyword>
<geneLocation type="plasmid" evidence="3">
    <name>pCok152</name>
</geneLocation>
<evidence type="ECO:0000313" key="4">
    <source>
        <dbReference type="Proteomes" id="UP000239936"/>
    </source>
</evidence>
<dbReference type="EMBL" id="PPGH01000033">
    <property type="protein sequence ID" value="PQJ96752.1"/>
    <property type="molecule type" value="Genomic_DNA"/>
</dbReference>
<dbReference type="EMBL" id="PPGH01000033">
    <property type="protein sequence ID" value="PQJ96767.1"/>
    <property type="molecule type" value="Genomic_DNA"/>
</dbReference>
<evidence type="ECO:0000256" key="1">
    <source>
        <dbReference type="SAM" id="Phobius"/>
    </source>
</evidence>
<reference evidence="3 4" key="1">
    <citation type="submission" date="2018-01" db="EMBL/GenBank/DDBJ databases">
        <title>The complete genome sequence of Chromatium okenii LaCa, a purple sulfur bacterium with a turbulent life.</title>
        <authorList>
            <person name="Luedin S.M."/>
            <person name="Liechti N."/>
            <person name="Storelli N."/>
            <person name="Danza F."/>
            <person name="Wittwer M."/>
            <person name="Pothier J.F."/>
            <person name="Tonolla M.A."/>
        </authorList>
    </citation>
    <scope>NUCLEOTIDE SEQUENCE [LARGE SCALE GENOMIC DNA]</scope>
    <source>
        <strain evidence="3 4">LaCa</strain>
        <plasmid evidence="3">pCok152</plasmid>
    </source>
</reference>
<dbReference type="OrthoDB" id="5771482at2"/>
<organism evidence="3 4">
    <name type="scientific">Chromatium okenii</name>
    <dbReference type="NCBI Taxonomy" id="61644"/>
    <lineage>
        <taxon>Bacteria</taxon>
        <taxon>Pseudomonadati</taxon>
        <taxon>Pseudomonadota</taxon>
        <taxon>Gammaproteobacteria</taxon>
        <taxon>Chromatiales</taxon>
        <taxon>Chromatiaceae</taxon>
        <taxon>Chromatium</taxon>
    </lineage>
</organism>
<evidence type="ECO:0000313" key="3">
    <source>
        <dbReference type="EMBL" id="PQJ96767.1"/>
    </source>
</evidence>
<keyword evidence="1" id="KW-0812">Transmembrane</keyword>
<keyword evidence="1" id="KW-1133">Transmembrane helix</keyword>
<dbReference type="RefSeq" id="WP_105073181.1">
    <property type="nucleotide sequence ID" value="NZ_JAFLKP010000310.1"/>
</dbReference>
<keyword evidence="3" id="KW-0614">Plasmid</keyword>
<sequence length="79" mass="8611">MTTITFDTLKFAKKLESAGMPLPQAEAIAEAFREATSEELVTRDYLDSRLEATKGDLIKWVAGLLMAQAALIAALVKLL</sequence>
<proteinExistence type="predicted"/>